<gene>
    <name evidence="2" type="ORF">CHH28_17445</name>
</gene>
<evidence type="ECO:0000259" key="1">
    <source>
        <dbReference type="Pfam" id="PF05707"/>
    </source>
</evidence>
<dbReference type="Proteomes" id="UP000202440">
    <property type="component" value="Chromosome"/>
</dbReference>
<evidence type="ECO:0000313" key="2">
    <source>
        <dbReference type="EMBL" id="ASP40351.1"/>
    </source>
</evidence>
<keyword evidence="3" id="KW-1185">Reference proteome</keyword>
<dbReference type="Pfam" id="PF05707">
    <property type="entry name" value="Zot"/>
    <property type="match status" value="1"/>
</dbReference>
<name>A0A222FPM7_9GAMM</name>
<organism evidence="2 3">
    <name type="scientific">Bacterioplanes sanyensis</name>
    <dbReference type="NCBI Taxonomy" id="1249553"/>
    <lineage>
        <taxon>Bacteria</taxon>
        <taxon>Pseudomonadati</taxon>
        <taxon>Pseudomonadota</taxon>
        <taxon>Gammaproteobacteria</taxon>
        <taxon>Oceanospirillales</taxon>
        <taxon>Oceanospirillaceae</taxon>
        <taxon>Bacterioplanes</taxon>
    </lineage>
</organism>
<proteinExistence type="predicted"/>
<dbReference type="OrthoDB" id="6280543at2"/>
<dbReference type="KEGG" id="bsan:CHH28_17445"/>
<dbReference type="AlphaFoldDB" id="A0A222FPM7"/>
<reference evidence="2 3" key="1">
    <citation type="submission" date="2017-07" db="EMBL/GenBank/DDBJ databases">
        <title>Annotated genome sequence of Bacterioplanes sanyensis isolated from Red Sea.</title>
        <authorList>
            <person name="Rehman Z.U."/>
        </authorList>
    </citation>
    <scope>NUCLEOTIDE SEQUENCE [LARGE SCALE GENOMIC DNA]</scope>
    <source>
        <strain evidence="2 3">NV9</strain>
    </source>
</reference>
<sequence>MTAVIHHGPPGSYKSFAIVQDVVIPALKQGRTVITNIRGLNCVDTIAQTMKMDVPDTAKLINVKHDSQDGFEHMARFFQWAPVGALIVMDEGQRVYPTRLKSLSVFDTPEDEREQLDNGIQRPSTVENAFDQHRHMNWDIYISTTNIGKIHKEVRAVAEYGFRHRDLAGVLPWWKHCWREFKHDPETSGKSVSHYIGTPVKRKADLRVFQCYQSTATGTAKGSSENKSIFSDPKLRVFMLLFGIFFAWFLHSIFSAADSFDDSVALVGQDGGQVITDTVGDDLAGQSGAPAATHDVDVSLSPADVQPAATELLRGRQLYFTGMVQGIHSQTLFFDLVSEQDFLSLTHLDLQAAGFVVERLSDCVVRVSTPQLSRYAVCSPEPIQRATRQPMLVNAATAQ</sequence>
<protein>
    <recommendedName>
        <fullName evidence="1">Zona occludens toxin N-terminal domain-containing protein</fullName>
    </recommendedName>
</protein>
<dbReference type="RefSeq" id="WP_094061518.1">
    <property type="nucleotide sequence ID" value="NZ_CP022530.1"/>
</dbReference>
<dbReference type="InterPro" id="IPR027417">
    <property type="entry name" value="P-loop_NTPase"/>
</dbReference>
<dbReference type="Gene3D" id="3.40.50.300">
    <property type="entry name" value="P-loop containing nucleotide triphosphate hydrolases"/>
    <property type="match status" value="1"/>
</dbReference>
<feature type="domain" description="Zona occludens toxin N-terminal" evidence="1">
    <location>
        <begin position="4"/>
        <end position="218"/>
    </location>
</feature>
<accession>A0A222FPM7</accession>
<dbReference type="InterPro" id="IPR008900">
    <property type="entry name" value="Zot_N"/>
</dbReference>
<evidence type="ECO:0000313" key="3">
    <source>
        <dbReference type="Proteomes" id="UP000202440"/>
    </source>
</evidence>
<dbReference type="EMBL" id="CP022530">
    <property type="protein sequence ID" value="ASP40351.1"/>
    <property type="molecule type" value="Genomic_DNA"/>
</dbReference>